<dbReference type="Pfam" id="PF02811">
    <property type="entry name" value="PHP"/>
    <property type="match status" value="1"/>
</dbReference>
<dbReference type="Gene3D" id="1.10.150.650">
    <property type="match status" value="1"/>
</dbReference>
<dbReference type="Gene3D" id="3.20.20.140">
    <property type="entry name" value="Metal-dependent hydrolases"/>
    <property type="match status" value="1"/>
</dbReference>
<dbReference type="HOGENOM" id="CLU_067347_1_0_11"/>
<dbReference type="PANTHER" id="PTHR42924">
    <property type="entry name" value="EXONUCLEASE"/>
    <property type="match status" value="1"/>
</dbReference>
<dbReference type="GO" id="GO:0004534">
    <property type="term" value="F:5'-3' RNA exonuclease activity"/>
    <property type="evidence" value="ECO:0007669"/>
    <property type="project" value="TreeGrafter"/>
</dbReference>
<dbReference type="EMBL" id="CP002343">
    <property type="protein sequence ID" value="ADU49076.1"/>
    <property type="molecule type" value="Genomic_DNA"/>
</dbReference>
<dbReference type="SUPFAM" id="SSF89550">
    <property type="entry name" value="PHP domain-like"/>
    <property type="match status" value="1"/>
</dbReference>
<dbReference type="Proteomes" id="UP000008914">
    <property type="component" value="Chromosome"/>
</dbReference>
<feature type="domain" description="Polymerase/histidinol phosphatase N-terminal" evidence="1">
    <location>
        <begin position="25"/>
        <end position="90"/>
    </location>
</feature>
<protein>
    <submittedName>
        <fullName evidence="2">PHP domain protein</fullName>
    </submittedName>
</protein>
<dbReference type="STRING" id="710696.Intca_2570"/>
<dbReference type="AlphaFoldDB" id="E6S7Y0"/>
<dbReference type="KEGG" id="ica:Intca_2570"/>
<sequence length="305" mass="32360">MLRIQPGVVVATPRLASVSPAAPVIDLHTHSTASDGTDTPSELVAAAQQAGIDVLAITDHDTVAGWAEAEQAARHLGVTLVRGIEVSTAYGHASIHVLGYLPDPADETLMGELARARDSRATRLERMVDLMAADGIPITYPEVLRQVAPGATPGRPHIADALIANGTIRHRDEAFREWLTNESPYYVTHYSPDPVRACELVRRAGGVPVLAHPFTRTRGATVTDALIEQMYAAGLAGLEAFHRDHGPAEVARAEALARRLGLLVTGASDYHGVGKHNVLGEHSTEPEVLAAIEAQSSGVTPVVRP</sequence>
<evidence type="ECO:0000313" key="2">
    <source>
        <dbReference type="EMBL" id="ADU49076.1"/>
    </source>
</evidence>
<dbReference type="InterPro" id="IPR003141">
    <property type="entry name" value="Pol/His_phosphatase_N"/>
</dbReference>
<reference evidence="2 3" key="1">
    <citation type="journal article" date="2010" name="Stand. Genomic Sci.">
        <title>Complete genome sequence of Intrasporangium calvum type strain (7 KIP).</title>
        <authorList>
            <person name="Del Rio T.G."/>
            <person name="Chertkov O."/>
            <person name="Yasawong M."/>
            <person name="Lucas S."/>
            <person name="Deshpande S."/>
            <person name="Cheng J.F."/>
            <person name="Detter C."/>
            <person name="Tapia R."/>
            <person name="Han C."/>
            <person name="Goodwin L."/>
            <person name="Pitluck S."/>
            <person name="Liolios K."/>
            <person name="Ivanova N."/>
            <person name="Mavromatis K."/>
            <person name="Pati A."/>
            <person name="Chen A."/>
            <person name="Palaniappan K."/>
            <person name="Land M."/>
            <person name="Hauser L."/>
            <person name="Chang Y.J."/>
            <person name="Jeffries C.D."/>
            <person name="Rohde M."/>
            <person name="Pukall R."/>
            <person name="Sikorski J."/>
            <person name="Goker M."/>
            <person name="Woyke T."/>
            <person name="Bristow J."/>
            <person name="Eisen J.A."/>
            <person name="Markowitz V."/>
            <person name="Hugenholtz P."/>
            <person name="Kyrpides N.C."/>
            <person name="Klenk H.P."/>
            <person name="Lapidus A."/>
        </authorList>
    </citation>
    <scope>NUCLEOTIDE SEQUENCE [LARGE SCALE GENOMIC DNA]</scope>
    <source>
        <strain evidence="3">ATCC 23552 / DSM 43043 / JCM 3097 / NBRC 12989 / 7 KIP</strain>
    </source>
</reference>
<name>E6S7Y0_INTC7</name>
<dbReference type="InterPro" id="IPR016195">
    <property type="entry name" value="Pol/histidinol_Pase-like"/>
</dbReference>
<evidence type="ECO:0000313" key="3">
    <source>
        <dbReference type="Proteomes" id="UP000008914"/>
    </source>
</evidence>
<dbReference type="eggNOG" id="COG0613">
    <property type="taxonomic scope" value="Bacteria"/>
</dbReference>
<dbReference type="SMART" id="SM00481">
    <property type="entry name" value="POLIIIAc"/>
    <property type="match status" value="1"/>
</dbReference>
<dbReference type="InterPro" id="IPR052018">
    <property type="entry name" value="PHP_domain"/>
</dbReference>
<dbReference type="InterPro" id="IPR004013">
    <property type="entry name" value="PHP_dom"/>
</dbReference>
<dbReference type="PANTHER" id="PTHR42924:SF3">
    <property type="entry name" value="POLYMERASE_HISTIDINOL PHOSPHATASE N-TERMINAL DOMAIN-CONTAINING PROTEIN"/>
    <property type="match status" value="1"/>
</dbReference>
<evidence type="ECO:0000259" key="1">
    <source>
        <dbReference type="SMART" id="SM00481"/>
    </source>
</evidence>
<keyword evidence="3" id="KW-1185">Reference proteome</keyword>
<organism evidence="2 3">
    <name type="scientific">Intrasporangium calvum (strain ATCC 23552 / DSM 43043 / JCM 3097 / NBRC 12989 / NCIMB 10167 / NRRL B-3866 / 7 KIP)</name>
    <dbReference type="NCBI Taxonomy" id="710696"/>
    <lineage>
        <taxon>Bacteria</taxon>
        <taxon>Bacillati</taxon>
        <taxon>Actinomycetota</taxon>
        <taxon>Actinomycetes</taxon>
        <taxon>Micrococcales</taxon>
        <taxon>Intrasporangiaceae</taxon>
        <taxon>Intrasporangium</taxon>
    </lineage>
</organism>
<dbReference type="CDD" id="cd07438">
    <property type="entry name" value="PHP_HisPPase_AMP"/>
    <property type="match status" value="1"/>
</dbReference>
<gene>
    <name evidence="2" type="ordered locus">Intca_2570</name>
</gene>
<proteinExistence type="predicted"/>
<accession>E6S7Y0</accession>
<dbReference type="GO" id="GO:0035312">
    <property type="term" value="F:5'-3' DNA exonuclease activity"/>
    <property type="evidence" value="ECO:0007669"/>
    <property type="project" value="TreeGrafter"/>
</dbReference>